<dbReference type="PANTHER" id="PTHR45586:SF1">
    <property type="entry name" value="LIPOPOLYSACCHARIDE ASSEMBLY PROTEIN B"/>
    <property type="match status" value="1"/>
</dbReference>
<gene>
    <name evidence="7" type="primary">bamD</name>
    <name evidence="7" type="ORF">PX52LOC_00666</name>
</gene>
<dbReference type="InterPro" id="IPR018704">
    <property type="entry name" value="SecYEG/CpoB_TPR"/>
</dbReference>
<feature type="signal peptide" evidence="5">
    <location>
        <begin position="1"/>
        <end position="21"/>
    </location>
</feature>
<feature type="chain" id="PRO_5022783651" evidence="5">
    <location>
        <begin position="22"/>
        <end position="1255"/>
    </location>
</feature>
<reference evidence="8" key="1">
    <citation type="submission" date="2019-08" db="EMBL/GenBank/DDBJ databases">
        <title>Limnoglobus roseus gen. nov., sp. nov., a novel freshwater planctomycete with a giant genome from the family Gemmataceae.</title>
        <authorList>
            <person name="Kulichevskaya I.S."/>
            <person name="Naumoff D.G."/>
            <person name="Miroshnikov K."/>
            <person name="Ivanova A."/>
            <person name="Philippov D.A."/>
            <person name="Hakobyan A."/>
            <person name="Rijpstra I.C."/>
            <person name="Sinninghe Damste J.S."/>
            <person name="Liesack W."/>
            <person name="Dedysh S.N."/>
        </authorList>
    </citation>
    <scope>NUCLEOTIDE SEQUENCE [LARGE SCALE GENOMIC DNA]</scope>
    <source>
        <strain evidence="8">PX52</strain>
    </source>
</reference>
<feature type="domain" description="Ancillary SecYEG translocon subunit/Cell division coordinator CpoB TPR" evidence="6">
    <location>
        <begin position="677"/>
        <end position="772"/>
    </location>
</feature>
<dbReference type="OrthoDB" id="9757961at2"/>
<dbReference type="EMBL" id="CP042425">
    <property type="protein sequence ID" value="QEL13808.1"/>
    <property type="molecule type" value="Genomic_DNA"/>
</dbReference>
<feature type="repeat" description="TPR" evidence="3">
    <location>
        <begin position="978"/>
        <end position="1011"/>
    </location>
</feature>
<evidence type="ECO:0000256" key="3">
    <source>
        <dbReference type="PROSITE-ProRule" id="PRU00339"/>
    </source>
</evidence>
<evidence type="ECO:0000256" key="1">
    <source>
        <dbReference type="ARBA" id="ARBA00022737"/>
    </source>
</evidence>
<keyword evidence="4" id="KW-0175">Coiled coil</keyword>
<dbReference type="PANTHER" id="PTHR45586">
    <property type="entry name" value="TPR REPEAT-CONTAINING PROTEIN PA4667"/>
    <property type="match status" value="1"/>
</dbReference>
<dbReference type="RefSeq" id="WP_149108747.1">
    <property type="nucleotide sequence ID" value="NZ_CP042425.1"/>
</dbReference>
<evidence type="ECO:0000313" key="8">
    <source>
        <dbReference type="Proteomes" id="UP000324974"/>
    </source>
</evidence>
<dbReference type="AlphaFoldDB" id="A0A5C1A9T6"/>
<protein>
    <submittedName>
        <fullName evidence="7">Outer membrane protein assembly factor BamD</fullName>
    </submittedName>
</protein>
<evidence type="ECO:0000256" key="5">
    <source>
        <dbReference type="SAM" id="SignalP"/>
    </source>
</evidence>
<feature type="coiled-coil region" evidence="4">
    <location>
        <begin position="660"/>
        <end position="687"/>
    </location>
</feature>
<accession>A0A5C1A9T6</accession>
<dbReference type="Proteomes" id="UP000324974">
    <property type="component" value="Chromosome"/>
</dbReference>
<evidence type="ECO:0000313" key="7">
    <source>
        <dbReference type="EMBL" id="QEL13808.1"/>
    </source>
</evidence>
<dbReference type="SMART" id="SM00028">
    <property type="entry name" value="TPR"/>
    <property type="match status" value="10"/>
</dbReference>
<sequence>MLPRFLSAASLALLLPAFATAQVSPDQQAGMAINAARKAYNEGNLPAAREQFKQVIAKFPNQQGTAAKYGLALTFMNAPEQDFASAVEPLTQAAGDGGFSEKGLVLYHLAVAQRMIGLKEVLKPDGDPKAAMPKFEDALRRFNEAGGWFAGKKDDDWTVRCKCDVAEIQMRMGRLKDARHTLEAITKEPEFAKNKHRPLALYYYGLASFADRDYPAAGRTLNQLAPFTDPAVGLHARYLVGRVLHLSGETAEASVHYDTVLAEFEKQKKDAAGQLKQPDRFKGNPAEKTRLERLADGPPPDHVAGAAFHGATLSYEAGKFADALPKFLGFAAAYPASPLQPDALLRVGFCQVQLKQFDEAAKTLTPMAEKFPKLADQTLYWLGKAQVGIAAVTDPAKADERDAKYKTALDTFRKAAEKAIPPGQQWEAEARGRKGEILMDLGDTLQTLKQFKEAAQAYDTVWKEKLLPERRREEALQRVASATGAAGDIGNSNYLCNEFKKQHPQSTLTPAIAFRLAENAYAEALKVPADPNRTTDRKLKFEEAAHKYQEVVEKYPEFDRVSYARYGVGVCLAQNGDLDGAAKALDAIPAPDRNGELSPANYLLADCLIRLAPTKADDALAENIIREKLTNASGLLENYVASNPKAADAPDALLKLGLCLKRLGSTLADANERNQLLNKAREFYEKVEKDYPQSPQAGHARLEMAKVRAMAGDRGGAMNDLRQFAGGDKQNSPIAPLALVQLATLYREQNQPAEAVKVLEEARKKYEQALANDKDRAEWAWLLKYHHGVALFEAGKLPESRQLFVEVANAAKGKPLGAEAALRAGQTAIALGKKQTDDALQERAKPNLKPNEVSAANHKAQQGREAVYHACGELERHHREFAQAMPGSEPRARMLYDAAWAYRTLMDHELQQARTWATQEANRKWTEAMAKPRPEGVKPPPQPEEIPFAKLQRPRAEERATNAYQLLIQDFPDLALAVDARYELAELLTDREKYDDAIRYLREALDKEPTDRAVSPELLERVRLKLGASLFAKKEYKAAATQFETVAGNEKSPHRAQAIYRHGEALYAQGDFAKAAERLAVFRDKPEFHNVAGVSDRAMLRLGQSLAAAKQWEPARVAFETTVNRYGNSPFVPEARYGLGWALQGQGKYDEAVNQYQAVISATTAEVAARAQTQIGLCRLAQKKYAEATAALMAVPYTYDYPELGYAAVLEAARAYEEDKKPAEAEKLLAKLLKDAPADSDWAKAAKERLEKVKK</sequence>
<dbReference type="KEGG" id="lrs:PX52LOC_00666"/>
<keyword evidence="5" id="KW-0732">Signal</keyword>
<name>A0A5C1A9T6_9BACT</name>
<dbReference type="InterPro" id="IPR051012">
    <property type="entry name" value="CellSynth/LPSAsmb/PSIAsmb"/>
</dbReference>
<dbReference type="InterPro" id="IPR011990">
    <property type="entry name" value="TPR-like_helical_dom_sf"/>
</dbReference>
<keyword evidence="2 3" id="KW-0802">TPR repeat</keyword>
<dbReference type="PROSITE" id="PS50005">
    <property type="entry name" value="TPR"/>
    <property type="match status" value="1"/>
</dbReference>
<evidence type="ECO:0000256" key="2">
    <source>
        <dbReference type="ARBA" id="ARBA00022803"/>
    </source>
</evidence>
<keyword evidence="8" id="KW-1185">Reference proteome</keyword>
<evidence type="ECO:0000256" key="4">
    <source>
        <dbReference type="SAM" id="Coils"/>
    </source>
</evidence>
<dbReference type="Pfam" id="PF13432">
    <property type="entry name" value="TPR_16"/>
    <property type="match status" value="5"/>
</dbReference>
<evidence type="ECO:0000259" key="6">
    <source>
        <dbReference type="Pfam" id="PF09976"/>
    </source>
</evidence>
<dbReference type="Pfam" id="PF13174">
    <property type="entry name" value="TPR_6"/>
    <property type="match status" value="1"/>
</dbReference>
<dbReference type="Gene3D" id="1.25.40.10">
    <property type="entry name" value="Tetratricopeptide repeat domain"/>
    <property type="match status" value="9"/>
</dbReference>
<dbReference type="Pfam" id="PF13176">
    <property type="entry name" value="TPR_7"/>
    <property type="match status" value="1"/>
</dbReference>
<dbReference type="InterPro" id="IPR019734">
    <property type="entry name" value="TPR_rpt"/>
</dbReference>
<organism evidence="7 8">
    <name type="scientific">Limnoglobus roseus</name>
    <dbReference type="NCBI Taxonomy" id="2598579"/>
    <lineage>
        <taxon>Bacteria</taxon>
        <taxon>Pseudomonadati</taxon>
        <taxon>Planctomycetota</taxon>
        <taxon>Planctomycetia</taxon>
        <taxon>Gemmatales</taxon>
        <taxon>Gemmataceae</taxon>
        <taxon>Limnoglobus</taxon>
    </lineage>
</organism>
<keyword evidence="1" id="KW-0677">Repeat</keyword>
<proteinExistence type="predicted"/>
<dbReference type="SUPFAM" id="SSF48452">
    <property type="entry name" value="TPR-like"/>
    <property type="match status" value="6"/>
</dbReference>
<dbReference type="Pfam" id="PF09976">
    <property type="entry name" value="TPR_21"/>
    <property type="match status" value="1"/>
</dbReference>